<dbReference type="GO" id="GO:0003677">
    <property type="term" value="F:DNA binding"/>
    <property type="evidence" value="ECO:0007669"/>
    <property type="project" value="UniProtKB-KW"/>
</dbReference>
<keyword evidence="3" id="KW-0804">Transcription</keyword>
<dbReference type="Proteomes" id="UP000463388">
    <property type="component" value="Unassembled WGS sequence"/>
</dbReference>
<dbReference type="SMART" id="SM00421">
    <property type="entry name" value="HTH_LUXR"/>
    <property type="match status" value="1"/>
</dbReference>
<dbReference type="CDD" id="cd06170">
    <property type="entry name" value="LuxR_C_like"/>
    <property type="match status" value="1"/>
</dbReference>
<evidence type="ECO:0000313" key="7">
    <source>
        <dbReference type="Proteomes" id="UP000463388"/>
    </source>
</evidence>
<dbReference type="PROSITE" id="PS50043">
    <property type="entry name" value="HTH_LUXR_2"/>
    <property type="match status" value="1"/>
</dbReference>
<dbReference type="AlphaFoldDB" id="A0A6N8JMG7"/>
<evidence type="ECO:0000256" key="1">
    <source>
        <dbReference type="ARBA" id="ARBA00023015"/>
    </source>
</evidence>
<dbReference type="InterPro" id="IPR000792">
    <property type="entry name" value="Tscrpt_reg_LuxR_C"/>
</dbReference>
<organism evidence="6 7">
    <name type="scientific">Adlercreutzia mucosicola</name>
    <dbReference type="NCBI Taxonomy" id="580026"/>
    <lineage>
        <taxon>Bacteria</taxon>
        <taxon>Bacillati</taxon>
        <taxon>Actinomycetota</taxon>
        <taxon>Coriobacteriia</taxon>
        <taxon>Eggerthellales</taxon>
        <taxon>Eggerthellaceae</taxon>
        <taxon>Adlercreutzia</taxon>
    </lineage>
</organism>
<accession>A0A6N8JMG7</accession>
<dbReference type="SUPFAM" id="SSF46894">
    <property type="entry name" value="C-terminal effector domain of the bipartite response regulators"/>
    <property type="match status" value="1"/>
</dbReference>
<feature type="transmembrane region" description="Helical" evidence="4">
    <location>
        <begin position="21"/>
        <end position="40"/>
    </location>
</feature>
<gene>
    <name evidence="6" type="ORF">GKZ27_02000</name>
</gene>
<sequence length="498" mass="53247">MLAGRKVTMERARKLLKGLRIHHLGFGFFWTVTFVVLSGFQPSRELGALWQGYTLAEQVLMPAAVGVLGFLCARRRCELPHWAAGAACFLLSGSALLYFLVFHLGEGAASLAIVAGLLMGIACALFFLLWELFYVTEGQQRALICIPLSAAMSVGLYLLVMLLPLAIMVFVTVTILPFVALICLQKSLGEIEMDAVPVLDRPALRTAMADLWRPVLCVSILAFSQKLIARVGGAGEVDTLAALVGFAAAALLVAALELFLSKGFDILHIYQLLFPALTIGFLLPSLFGQQYTTLLVAFLMFGFEVVNLLLIITCAVYTIRNGLPSSPLYALCIGPVLAAMLVGSEVGALLGPVLSGDLAHWASIILFCIVLLSVALVLVARGKGKAPASMTDAELVSPAEAASDNCAAAPASGSAPEEAQPRLAERRQVVQAYLEERGLSPRETEVAELLMKGHSVSAIAGKLFISENTTRGHAKSIYKKLAVHSRQELVDLGDQLLG</sequence>
<dbReference type="InterPro" id="IPR016032">
    <property type="entry name" value="Sig_transdc_resp-reg_C-effctor"/>
</dbReference>
<keyword evidence="4" id="KW-1133">Transmembrane helix</keyword>
<feature type="transmembrane region" description="Helical" evidence="4">
    <location>
        <begin position="267"/>
        <end position="287"/>
    </location>
</feature>
<feature type="transmembrane region" description="Helical" evidence="4">
    <location>
        <begin position="52"/>
        <end position="73"/>
    </location>
</feature>
<dbReference type="PANTHER" id="PTHR44688:SF25">
    <property type="entry name" value="HTH LUXR-TYPE DOMAIN-CONTAINING PROTEIN"/>
    <property type="match status" value="1"/>
</dbReference>
<proteinExistence type="predicted"/>
<reference evidence="6 7" key="1">
    <citation type="submission" date="2019-12" db="EMBL/GenBank/DDBJ databases">
        <title>Microbes associate with the intestines of laboratory mice.</title>
        <authorList>
            <person name="Navarre W."/>
            <person name="Wong E."/>
        </authorList>
    </citation>
    <scope>NUCLEOTIDE SEQUENCE [LARGE SCALE GENOMIC DNA]</scope>
    <source>
        <strain evidence="6 7">NM66_B29</strain>
    </source>
</reference>
<evidence type="ECO:0000256" key="3">
    <source>
        <dbReference type="ARBA" id="ARBA00023163"/>
    </source>
</evidence>
<feature type="transmembrane region" description="Helical" evidence="4">
    <location>
        <begin position="240"/>
        <end position="260"/>
    </location>
</feature>
<dbReference type="Gene3D" id="1.10.10.10">
    <property type="entry name" value="Winged helix-like DNA-binding domain superfamily/Winged helix DNA-binding domain"/>
    <property type="match status" value="1"/>
</dbReference>
<name>A0A6N8JMG7_9ACTN</name>
<feature type="transmembrane region" description="Helical" evidence="4">
    <location>
        <begin position="328"/>
        <end position="352"/>
    </location>
</feature>
<dbReference type="EMBL" id="WSRR01000003">
    <property type="protein sequence ID" value="MVX60244.1"/>
    <property type="molecule type" value="Genomic_DNA"/>
</dbReference>
<keyword evidence="7" id="KW-1185">Reference proteome</keyword>
<protein>
    <recommendedName>
        <fullName evidence="5">HTH luxR-type domain-containing protein</fullName>
    </recommendedName>
</protein>
<evidence type="ECO:0000259" key="5">
    <source>
        <dbReference type="PROSITE" id="PS50043"/>
    </source>
</evidence>
<evidence type="ECO:0000256" key="2">
    <source>
        <dbReference type="ARBA" id="ARBA00023125"/>
    </source>
</evidence>
<dbReference type="Pfam" id="PF00196">
    <property type="entry name" value="GerE"/>
    <property type="match status" value="1"/>
</dbReference>
<dbReference type="PRINTS" id="PR00038">
    <property type="entry name" value="HTHLUXR"/>
</dbReference>
<feature type="transmembrane region" description="Helical" evidence="4">
    <location>
        <begin position="82"/>
        <end position="102"/>
    </location>
</feature>
<feature type="transmembrane region" description="Helical" evidence="4">
    <location>
        <begin position="165"/>
        <end position="184"/>
    </location>
</feature>
<keyword evidence="1" id="KW-0805">Transcription regulation</keyword>
<comment type="caution">
    <text evidence="6">The sequence shown here is derived from an EMBL/GenBank/DDBJ whole genome shotgun (WGS) entry which is preliminary data.</text>
</comment>
<dbReference type="GO" id="GO:0006355">
    <property type="term" value="P:regulation of DNA-templated transcription"/>
    <property type="evidence" value="ECO:0007669"/>
    <property type="project" value="InterPro"/>
</dbReference>
<keyword evidence="4" id="KW-0812">Transmembrane</keyword>
<feature type="transmembrane region" description="Helical" evidence="4">
    <location>
        <begin position="108"/>
        <end position="130"/>
    </location>
</feature>
<feature type="transmembrane region" description="Helical" evidence="4">
    <location>
        <begin position="358"/>
        <end position="380"/>
    </location>
</feature>
<feature type="transmembrane region" description="Helical" evidence="4">
    <location>
        <begin position="293"/>
        <end position="316"/>
    </location>
</feature>
<dbReference type="InterPro" id="IPR036388">
    <property type="entry name" value="WH-like_DNA-bd_sf"/>
</dbReference>
<keyword evidence="4" id="KW-0472">Membrane</keyword>
<evidence type="ECO:0000313" key="6">
    <source>
        <dbReference type="EMBL" id="MVX60244.1"/>
    </source>
</evidence>
<feature type="domain" description="HTH luxR-type" evidence="5">
    <location>
        <begin position="432"/>
        <end position="497"/>
    </location>
</feature>
<dbReference type="PANTHER" id="PTHR44688">
    <property type="entry name" value="DNA-BINDING TRANSCRIPTIONAL ACTIVATOR DEVR_DOSR"/>
    <property type="match status" value="1"/>
</dbReference>
<keyword evidence="2" id="KW-0238">DNA-binding</keyword>
<evidence type="ECO:0000256" key="4">
    <source>
        <dbReference type="SAM" id="Phobius"/>
    </source>
</evidence>